<name>A0A9D1HGC7_9FIRM</name>
<comment type="caution">
    <text evidence="2">The sequence shown here is derived from an EMBL/GenBank/DDBJ whole genome shotgun (WGS) entry which is preliminary data.</text>
</comment>
<sequence>MRRICGILAVVLSFFTLGCACSAPADTETESPAQTNYVAEAHKGETTDVLLEDGGGPRGEQPEEIMPEAKLFDQEQQVRNGDIQLTFQTITYYDNVDESGIQLGEDAENYWIRYDVIDESGQCLDHARIAMAQVNIANLSEKAETISLMEFNLRFYEPDTGNASVTREVGYADPLQSNDDPKKMYEYTFEPGEDVDFTLGYVLRSEDVERMEKGELIPTMEVNNRGYLPTEEMTKDHLDEMAYIELPIPEEEP</sequence>
<dbReference type="Proteomes" id="UP000824164">
    <property type="component" value="Unassembled WGS sequence"/>
</dbReference>
<dbReference type="EMBL" id="DVLT01000038">
    <property type="protein sequence ID" value="HIU02729.1"/>
    <property type="molecule type" value="Genomic_DNA"/>
</dbReference>
<keyword evidence="1" id="KW-0732">Signal</keyword>
<feature type="signal peptide" evidence="1">
    <location>
        <begin position="1"/>
        <end position="25"/>
    </location>
</feature>
<protein>
    <recommendedName>
        <fullName evidence="4">DUF4352 domain-containing protein</fullName>
    </recommendedName>
</protein>
<evidence type="ECO:0008006" key="4">
    <source>
        <dbReference type="Google" id="ProtNLM"/>
    </source>
</evidence>
<reference evidence="2" key="2">
    <citation type="journal article" date="2021" name="PeerJ">
        <title>Extensive microbial diversity within the chicken gut microbiome revealed by metagenomics and culture.</title>
        <authorList>
            <person name="Gilroy R."/>
            <person name="Ravi A."/>
            <person name="Getino M."/>
            <person name="Pursley I."/>
            <person name="Horton D.L."/>
            <person name="Alikhan N.F."/>
            <person name="Baker D."/>
            <person name="Gharbi K."/>
            <person name="Hall N."/>
            <person name="Watson M."/>
            <person name="Adriaenssens E.M."/>
            <person name="Foster-Nyarko E."/>
            <person name="Jarju S."/>
            <person name="Secka A."/>
            <person name="Antonio M."/>
            <person name="Oren A."/>
            <person name="Chaudhuri R.R."/>
            <person name="La Ragione R."/>
            <person name="Hildebrand F."/>
            <person name="Pallen M.J."/>
        </authorList>
    </citation>
    <scope>NUCLEOTIDE SEQUENCE</scope>
    <source>
        <strain evidence="2">CHK187-14744</strain>
    </source>
</reference>
<dbReference type="AlphaFoldDB" id="A0A9D1HGC7"/>
<feature type="chain" id="PRO_5039686871" description="DUF4352 domain-containing protein" evidence="1">
    <location>
        <begin position="26"/>
        <end position="253"/>
    </location>
</feature>
<reference evidence="2" key="1">
    <citation type="submission" date="2020-10" db="EMBL/GenBank/DDBJ databases">
        <authorList>
            <person name="Gilroy R."/>
        </authorList>
    </citation>
    <scope>NUCLEOTIDE SEQUENCE</scope>
    <source>
        <strain evidence="2">CHK187-14744</strain>
    </source>
</reference>
<dbReference type="InterPro" id="IPR032208">
    <property type="entry name" value="DUF5027"/>
</dbReference>
<evidence type="ECO:0000256" key="1">
    <source>
        <dbReference type="SAM" id="SignalP"/>
    </source>
</evidence>
<evidence type="ECO:0000313" key="2">
    <source>
        <dbReference type="EMBL" id="HIU02729.1"/>
    </source>
</evidence>
<organism evidence="2 3">
    <name type="scientific">Candidatus Onthocola gallistercoris</name>
    <dbReference type="NCBI Taxonomy" id="2840876"/>
    <lineage>
        <taxon>Bacteria</taxon>
        <taxon>Bacillati</taxon>
        <taxon>Bacillota</taxon>
        <taxon>Bacilli</taxon>
        <taxon>Candidatus Onthocola</taxon>
    </lineage>
</organism>
<dbReference type="Pfam" id="PF16430">
    <property type="entry name" value="DUF5027"/>
    <property type="match status" value="1"/>
</dbReference>
<accession>A0A9D1HGC7</accession>
<proteinExistence type="predicted"/>
<evidence type="ECO:0000313" key="3">
    <source>
        <dbReference type="Proteomes" id="UP000824164"/>
    </source>
</evidence>
<gene>
    <name evidence="2" type="ORF">IAB63_05700</name>
</gene>
<dbReference type="PROSITE" id="PS51257">
    <property type="entry name" value="PROKAR_LIPOPROTEIN"/>
    <property type="match status" value="1"/>
</dbReference>